<dbReference type="Proteomes" id="UP001156691">
    <property type="component" value="Unassembled WGS sequence"/>
</dbReference>
<evidence type="ECO:0000313" key="1">
    <source>
        <dbReference type="EMBL" id="GLQ57946.1"/>
    </source>
</evidence>
<evidence type="ECO:0000313" key="2">
    <source>
        <dbReference type="Proteomes" id="UP001156691"/>
    </source>
</evidence>
<dbReference type="RefSeq" id="WP_284343343.1">
    <property type="nucleotide sequence ID" value="NZ_BSNS01000026.1"/>
</dbReference>
<name>A0ABQ5WED8_9HYPH</name>
<protein>
    <submittedName>
        <fullName evidence="1">Uncharacterized protein</fullName>
    </submittedName>
</protein>
<keyword evidence="2" id="KW-1185">Reference proteome</keyword>
<gene>
    <name evidence="1" type="ORF">GCM10010862_52050</name>
</gene>
<sequence>MNRVMIGIAVTLSVLGGIAFGEAVLAQESQSNCSISGTAVLQGIPDTKDGLAPSVGREIAGYGRQAKASDCSISLVCVARDGGDTSREFARQQCVVVRDHLVSAGFAKANISTSRKNPGGSFAAGAVYLSVQ</sequence>
<accession>A0ABQ5WED8</accession>
<proteinExistence type="predicted"/>
<dbReference type="EMBL" id="BSNS01000026">
    <property type="protein sequence ID" value="GLQ57946.1"/>
    <property type="molecule type" value="Genomic_DNA"/>
</dbReference>
<comment type="caution">
    <text evidence="1">The sequence shown here is derived from an EMBL/GenBank/DDBJ whole genome shotgun (WGS) entry which is preliminary data.</text>
</comment>
<organism evidence="1 2">
    <name type="scientific">Devosia nitrariae</name>
    <dbReference type="NCBI Taxonomy" id="2071872"/>
    <lineage>
        <taxon>Bacteria</taxon>
        <taxon>Pseudomonadati</taxon>
        <taxon>Pseudomonadota</taxon>
        <taxon>Alphaproteobacteria</taxon>
        <taxon>Hyphomicrobiales</taxon>
        <taxon>Devosiaceae</taxon>
        <taxon>Devosia</taxon>
    </lineage>
</organism>
<reference evidence="2" key="1">
    <citation type="journal article" date="2019" name="Int. J. Syst. Evol. Microbiol.">
        <title>The Global Catalogue of Microorganisms (GCM) 10K type strain sequencing project: providing services to taxonomists for standard genome sequencing and annotation.</title>
        <authorList>
            <consortium name="The Broad Institute Genomics Platform"/>
            <consortium name="The Broad Institute Genome Sequencing Center for Infectious Disease"/>
            <person name="Wu L."/>
            <person name="Ma J."/>
        </authorList>
    </citation>
    <scope>NUCLEOTIDE SEQUENCE [LARGE SCALE GENOMIC DNA]</scope>
    <source>
        <strain evidence="2">NBRC 112416</strain>
    </source>
</reference>